<sequence length="171" mass="18542">MKVIVGSTNQVKVTAVKEVLEPIGQEVMGTNVPSGVSNQPFSDAETVAGASNRAEACLKFGQIGIGLEAGVEYLNEQLYLVNWGVLKTQDGQTFYAGGTRLPLPTELIAPLEAGAELGDVIDGYSKRQNVRSNEGAIGILTADFFNRKDNFSHIVRLLWGQYTYAQQCCRK</sequence>
<dbReference type="Proteomes" id="UP001058072">
    <property type="component" value="Chromosome"/>
</dbReference>
<evidence type="ECO:0000256" key="4">
    <source>
        <dbReference type="ARBA" id="ARBA00022741"/>
    </source>
</evidence>
<dbReference type="InterPro" id="IPR029001">
    <property type="entry name" value="ITPase-like_fam"/>
</dbReference>
<proteinExistence type="predicted"/>
<evidence type="ECO:0000256" key="1">
    <source>
        <dbReference type="ARBA" id="ARBA00001936"/>
    </source>
</evidence>
<dbReference type="GO" id="GO:0009117">
    <property type="term" value="P:nucleotide metabolic process"/>
    <property type="evidence" value="ECO:0007669"/>
    <property type="project" value="UniProtKB-KW"/>
</dbReference>
<dbReference type="GO" id="GO:0000166">
    <property type="term" value="F:nucleotide binding"/>
    <property type="evidence" value="ECO:0007669"/>
    <property type="project" value="UniProtKB-KW"/>
</dbReference>
<gene>
    <name evidence="13" type="ORF">J0J70_06655</name>
</gene>
<evidence type="ECO:0000313" key="13">
    <source>
        <dbReference type="EMBL" id="UUF09614.1"/>
    </source>
</evidence>
<evidence type="ECO:0000256" key="6">
    <source>
        <dbReference type="ARBA" id="ARBA00022842"/>
    </source>
</evidence>
<comment type="cofactor">
    <cofactor evidence="1">
        <name>Mn(2+)</name>
        <dbReference type="ChEBI" id="CHEBI:29035"/>
    </cofactor>
</comment>
<comment type="catalytic activity">
    <reaction evidence="10">
        <text>ITP + H2O = IDP + phosphate + H(+)</text>
        <dbReference type="Rhea" id="RHEA:28330"/>
        <dbReference type="ChEBI" id="CHEBI:15377"/>
        <dbReference type="ChEBI" id="CHEBI:15378"/>
        <dbReference type="ChEBI" id="CHEBI:43474"/>
        <dbReference type="ChEBI" id="CHEBI:58280"/>
        <dbReference type="ChEBI" id="CHEBI:61402"/>
        <dbReference type="EC" id="3.6.1.73"/>
    </reaction>
</comment>
<reference evidence="13" key="1">
    <citation type="submission" date="2021-03" db="EMBL/GenBank/DDBJ databases">
        <title>Comparative Genomics and Metabolomics in the genus Turicibacter.</title>
        <authorList>
            <person name="Maki J."/>
            <person name="Looft T."/>
        </authorList>
    </citation>
    <scope>NUCLEOTIDE SEQUENCE</scope>
    <source>
        <strain evidence="13">ISU324</strain>
    </source>
</reference>
<keyword evidence="7" id="KW-0546">Nucleotide metabolism</keyword>
<dbReference type="GO" id="GO:0103023">
    <property type="term" value="F:ITPase activity"/>
    <property type="evidence" value="ECO:0007669"/>
    <property type="project" value="UniProtKB-EC"/>
</dbReference>
<dbReference type="EMBL" id="CP071250">
    <property type="protein sequence ID" value="UUF09614.1"/>
    <property type="molecule type" value="Genomic_DNA"/>
</dbReference>
<organism evidence="13 14">
    <name type="scientific">Turicibacter bilis</name>
    <dbReference type="NCBI Taxonomy" id="2735723"/>
    <lineage>
        <taxon>Bacteria</taxon>
        <taxon>Bacillati</taxon>
        <taxon>Bacillota</taxon>
        <taxon>Erysipelotrichia</taxon>
        <taxon>Erysipelotrichales</taxon>
        <taxon>Turicibacteraceae</taxon>
        <taxon>Turicibacter</taxon>
    </lineage>
</organism>
<dbReference type="Pfam" id="PF01931">
    <property type="entry name" value="NTPase_I-T"/>
    <property type="match status" value="1"/>
</dbReference>
<comment type="catalytic activity">
    <reaction evidence="11">
        <text>XTP + H2O = XDP + phosphate + H(+)</text>
        <dbReference type="Rhea" id="RHEA:28406"/>
        <dbReference type="ChEBI" id="CHEBI:15377"/>
        <dbReference type="ChEBI" id="CHEBI:15378"/>
        <dbReference type="ChEBI" id="CHEBI:43474"/>
        <dbReference type="ChEBI" id="CHEBI:59884"/>
        <dbReference type="ChEBI" id="CHEBI:61314"/>
        <dbReference type="EC" id="3.6.1.73"/>
    </reaction>
</comment>
<keyword evidence="6" id="KW-0460">Magnesium</keyword>
<dbReference type="AlphaFoldDB" id="A0A9Q9FJR7"/>
<dbReference type="Gene3D" id="3.90.950.10">
    <property type="match status" value="1"/>
</dbReference>
<dbReference type="GO" id="GO:0046872">
    <property type="term" value="F:metal ion binding"/>
    <property type="evidence" value="ECO:0007669"/>
    <property type="project" value="UniProtKB-KW"/>
</dbReference>
<dbReference type="RefSeq" id="WP_212725068.1">
    <property type="nucleotide sequence ID" value="NZ_CP071250.1"/>
</dbReference>
<keyword evidence="8" id="KW-0464">Manganese</keyword>
<protein>
    <recommendedName>
        <fullName evidence="9">inosine/xanthosine triphosphatase</fullName>
        <ecNumber evidence="9">3.6.1.73</ecNumber>
    </recommendedName>
</protein>
<evidence type="ECO:0000256" key="7">
    <source>
        <dbReference type="ARBA" id="ARBA00023080"/>
    </source>
</evidence>
<evidence type="ECO:0000256" key="3">
    <source>
        <dbReference type="ARBA" id="ARBA00022723"/>
    </source>
</evidence>
<evidence type="ECO:0000256" key="11">
    <source>
        <dbReference type="ARBA" id="ARBA00048781"/>
    </source>
</evidence>
<feature type="domain" description="Non-canonical purine NTP phosphatase/PRRC1" evidence="12">
    <location>
        <begin position="6"/>
        <end position="155"/>
    </location>
</feature>
<keyword evidence="3" id="KW-0479">Metal-binding</keyword>
<keyword evidence="5" id="KW-0378">Hydrolase</keyword>
<dbReference type="InterPro" id="IPR050299">
    <property type="entry name" value="YjjX_NTPase"/>
</dbReference>
<accession>A0A9Q9FJR7</accession>
<evidence type="ECO:0000256" key="2">
    <source>
        <dbReference type="ARBA" id="ARBA00001946"/>
    </source>
</evidence>
<evidence type="ECO:0000313" key="14">
    <source>
        <dbReference type="Proteomes" id="UP001058072"/>
    </source>
</evidence>
<dbReference type="PANTHER" id="PTHR34699:SF2">
    <property type="entry name" value="NON-CANONICAL PURINE NTP PHOSPHATASE_PRRC1 DOMAIN-CONTAINING PROTEIN"/>
    <property type="match status" value="1"/>
</dbReference>
<evidence type="ECO:0000256" key="9">
    <source>
        <dbReference type="ARBA" id="ARBA00038901"/>
    </source>
</evidence>
<evidence type="ECO:0000256" key="10">
    <source>
        <dbReference type="ARBA" id="ARBA00048174"/>
    </source>
</evidence>
<dbReference type="SUPFAM" id="SSF52972">
    <property type="entry name" value="ITPase-like"/>
    <property type="match status" value="1"/>
</dbReference>
<comment type="cofactor">
    <cofactor evidence="2">
        <name>Mg(2+)</name>
        <dbReference type="ChEBI" id="CHEBI:18420"/>
    </cofactor>
</comment>
<dbReference type="NCBIfam" id="NF002850">
    <property type="entry name" value="PRK03114.1"/>
    <property type="match status" value="1"/>
</dbReference>
<evidence type="ECO:0000259" key="12">
    <source>
        <dbReference type="Pfam" id="PF01931"/>
    </source>
</evidence>
<evidence type="ECO:0000256" key="5">
    <source>
        <dbReference type="ARBA" id="ARBA00022801"/>
    </source>
</evidence>
<keyword evidence="4" id="KW-0547">Nucleotide-binding</keyword>
<dbReference type="InterPro" id="IPR026533">
    <property type="entry name" value="NTPase/PRRC1"/>
</dbReference>
<evidence type="ECO:0000256" key="8">
    <source>
        <dbReference type="ARBA" id="ARBA00023211"/>
    </source>
</evidence>
<name>A0A9Q9FJR7_9FIRM</name>
<dbReference type="EC" id="3.6.1.73" evidence="9"/>
<dbReference type="PANTHER" id="PTHR34699">
    <property type="match status" value="1"/>
</dbReference>